<dbReference type="InterPro" id="IPR010559">
    <property type="entry name" value="Sig_transdc_His_kin_internal"/>
</dbReference>
<reference evidence="4 5" key="1">
    <citation type="submission" date="2016-10" db="EMBL/GenBank/DDBJ databases">
        <authorList>
            <person name="de Groot N.N."/>
        </authorList>
    </citation>
    <scope>NUCLEOTIDE SEQUENCE [LARGE SCALE GENOMIC DNA]</scope>
    <source>
        <strain evidence="4 5">DSM 19886</strain>
    </source>
</reference>
<sequence>MNRSKRYLFQVFLWAAIWIVGWLVLGGDFQFVKQNLISFVLQILVVTVLVYYTAPTLLLKKKYTFFILVSIGLLLICSAISSQIFQGPPPRRGALPDMRVQPPPRFLIEFLLVTIAYVLATIVETFLFAQKHEKETIRNKNENLQTELKLLKSQINPHFLFNSLNNIYALSAIDSNKTQQSISSLSDMLRYVLYECDRPYVPLHKEIDYIENYLKLFCLKSSKVFPIKTDFKVMDNNVNIAPMLLIPFVENALKHGNLENIKNSFLTISIYSDSKEIKFEIANSVPETVLNKDKVGGIGLENVKKRLALLYPNRHELIINDKSTIFEVKLHLNLDGKD</sequence>
<feature type="transmembrane region" description="Helical" evidence="2">
    <location>
        <begin position="7"/>
        <end position="24"/>
    </location>
</feature>
<evidence type="ECO:0000256" key="2">
    <source>
        <dbReference type="SAM" id="Phobius"/>
    </source>
</evidence>
<keyword evidence="2" id="KW-0472">Membrane</keyword>
<accession>A0A1G9S592</accession>
<keyword evidence="1" id="KW-0175">Coiled coil</keyword>
<dbReference type="EMBL" id="FNGV01000007">
    <property type="protein sequence ID" value="SDM30683.1"/>
    <property type="molecule type" value="Genomic_DNA"/>
</dbReference>
<dbReference type="Proteomes" id="UP000199440">
    <property type="component" value="Unassembled WGS sequence"/>
</dbReference>
<dbReference type="GO" id="GO:0016020">
    <property type="term" value="C:membrane"/>
    <property type="evidence" value="ECO:0007669"/>
    <property type="project" value="InterPro"/>
</dbReference>
<dbReference type="OrthoDB" id="9809908at2"/>
<gene>
    <name evidence="4" type="ORF">SAMN04488514_107115</name>
</gene>
<keyword evidence="5" id="KW-1185">Reference proteome</keyword>
<dbReference type="RefSeq" id="WP_089890832.1">
    <property type="nucleotide sequence ID" value="NZ_FNGV01000007.1"/>
</dbReference>
<organism evidence="4 5">
    <name type="scientific">Kriegella aquimaris</name>
    <dbReference type="NCBI Taxonomy" id="192904"/>
    <lineage>
        <taxon>Bacteria</taxon>
        <taxon>Pseudomonadati</taxon>
        <taxon>Bacteroidota</taxon>
        <taxon>Flavobacteriia</taxon>
        <taxon>Flavobacteriales</taxon>
        <taxon>Flavobacteriaceae</taxon>
        <taxon>Kriegella</taxon>
    </lineage>
</organism>
<dbReference type="GO" id="GO:0000155">
    <property type="term" value="F:phosphorelay sensor kinase activity"/>
    <property type="evidence" value="ECO:0007669"/>
    <property type="project" value="InterPro"/>
</dbReference>
<keyword evidence="4" id="KW-0418">Kinase</keyword>
<name>A0A1G9S592_9FLAO</name>
<dbReference type="Pfam" id="PF06580">
    <property type="entry name" value="His_kinase"/>
    <property type="match status" value="1"/>
</dbReference>
<evidence type="ECO:0000259" key="3">
    <source>
        <dbReference type="Pfam" id="PF06580"/>
    </source>
</evidence>
<dbReference type="PANTHER" id="PTHR34220">
    <property type="entry name" value="SENSOR HISTIDINE KINASE YPDA"/>
    <property type="match status" value="1"/>
</dbReference>
<dbReference type="InterPro" id="IPR036890">
    <property type="entry name" value="HATPase_C_sf"/>
</dbReference>
<feature type="transmembrane region" description="Helical" evidence="2">
    <location>
        <begin position="106"/>
        <end position="129"/>
    </location>
</feature>
<protein>
    <submittedName>
        <fullName evidence="4">Histidine kinase</fullName>
    </submittedName>
</protein>
<dbReference type="InterPro" id="IPR050640">
    <property type="entry name" value="Bact_2-comp_sensor_kinase"/>
</dbReference>
<evidence type="ECO:0000313" key="4">
    <source>
        <dbReference type="EMBL" id="SDM30683.1"/>
    </source>
</evidence>
<feature type="transmembrane region" description="Helical" evidence="2">
    <location>
        <begin position="36"/>
        <end position="53"/>
    </location>
</feature>
<dbReference type="STRING" id="192904.SAMN04488514_107115"/>
<feature type="transmembrane region" description="Helical" evidence="2">
    <location>
        <begin position="65"/>
        <end position="86"/>
    </location>
</feature>
<keyword evidence="2" id="KW-0812">Transmembrane</keyword>
<evidence type="ECO:0000313" key="5">
    <source>
        <dbReference type="Proteomes" id="UP000199440"/>
    </source>
</evidence>
<evidence type="ECO:0000256" key="1">
    <source>
        <dbReference type="SAM" id="Coils"/>
    </source>
</evidence>
<feature type="domain" description="Signal transduction histidine kinase internal region" evidence="3">
    <location>
        <begin position="146"/>
        <end position="219"/>
    </location>
</feature>
<proteinExistence type="predicted"/>
<feature type="coiled-coil region" evidence="1">
    <location>
        <begin position="127"/>
        <end position="154"/>
    </location>
</feature>
<dbReference type="PANTHER" id="PTHR34220:SF7">
    <property type="entry name" value="SENSOR HISTIDINE KINASE YPDA"/>
    <property type="match status" value="1"/>
</dbReference>
<dbReference type="AlphaFoldDB" id="A0A1G9S592"/>
<keyword evidence="4" id="KW-0808">Transferase</keyword>
<dbReference type="Gene3D" id="3.30.565.10">
    <property type="entry name" value="Histidine kinase-like ATPase, C-terminal domain"/>
    <property type="match status" value="1"/>
</dbReference>
<keyword evidence="2" id="KW-1133">Transmembrane helix</keyword>